<evidence type="ECO:0000259" key="8">
    <source>
        <dbReference type="PROSITE" id="PS50885"/>
    </source>
</evidence>
<dbReference type="InterPro" id="IPR003594">
    <property type="entry name" value="HATPase_dom"/>
</dbReference>
<sequence>MYAIMNLLNNMRIRNKLILSFIIAVFVPVIIVGFFLTLELRKMALNNALDQSVKNVERLKKRTEDLLYSPSDVSYRLLFDRQLSRVVTAQYTSVYDVVKTYNDYKKFQEYVDLYKEIEYFRFFIKNPTMLNNWIFNQPTPEVMQMPWYVDAMNARGLITWSFIEDVNTHKKQLCLIRRIDFLETHKTGVLVIAISTNELESIVSQEPFETMIVDSYNNIVAANHENLTGRSLEDIHLDTELMDHGKGTYDALVDGKKSKIVIEELMPRSSLNGVRIISIYSVESIVKDANRIKMLALSVIIASLFVAVLLVYFFSMLISSRLLRLSKHINKVALGNLTITMQIEGKDEIAQLSRQFNSMVGSIHALMSEIQESNQQKSLLQQKQTEIKLKMLASQINPHFLFNALESIRMRAHLKGEAEISNTVQMLGKMMRKNLEVGSRSIPLKSEIEMIHCYLEIQKFRFGDRLTYKMDVEPAALNVPVPPLIIQPLVENAVIHGLENKMEVGCIFISVTCLQDELQIEVVDNGIGIYEEKLEVLQSSLDDVEDEKNRIGLRNVHQRLVLTYGNTYGLHIDSKSNQETKVSFRIPLGGDKHV</sequence>
<dbReference type="GO" id="GO:0000155">
    <property type="term" value="F:phosphorelay sensor kinase activity"/>
    <property type="evidence" value="ECO:0007669"/>
    <property type="project" value="InterPro"/>
</dbReference>
<feature type="domain" description="HAMP" evidence="8">
    <location>
        <begin position="316"/>
        <end position="368"/>
    </location>
</feature>
<comment type="subcellular location">
    <subcellularLocation>
        <location evidence="1">Cell membrane</location>
        <topology evidence="1">Multi-pass membrane protein</topology>
    </subcellularLocation>
</comment>
<name>A0A0W1ATT0_9BACL</name>
<dbReference type="Proteomes" id="UP000054709">
    <property type="component" value="Unassembled WGS sequence"/>
</dbReference>
<keyword evidence="4" id="KW-0808">Transferase</keyword>
<dbReference type="SMART" id="SM00304">
    <property type="entry name" value="HAMP"/>
    <property type="match status" value="1"/>
</dbReference>
<dbReference type="PANTHER" id="PTHR34220">
    <property type="entry name" value="SENSOR HISTIDINE KINASE YPDA"/>
    <property type="match status" value="1"/>
</dbReference>
<dbReference type="SUPFAM" id="SSF158472">
    <property type="entry name" value="HAMP domain-like"/>
    <property type="match status" value="1"/>
</dbReference>
<feature type="transmembrane region" description="Helical" evidence="7">
    <location>
        <begin position="17"/>
        <end position="38"/>
    </location>
</feature>
<keyword evidence="6 7" id="KW-0472">Membrane</keyword>
<comment type="caution">
    <text evidence="9">The sequence shown here is derived from an EMBL/GenBank/DDBJ whole genome shotgun (WGS) entry which is preliminary data.</text>
</comment>
<reference evidence="9 10" key="1">
    <citation type="journal article" date="2015" name="Int. Biodeterior. Biodegradation">
        <title>Physiological and genetic screening methods for the isolation of methyl tert-butyl ether-degrading bacteria for bioremediation purposes.</title>
        <authorList>
            <person name="Guisado I.M."/>
            <person name="Purswani J."/>
            <person name="Gonzalez Lopez J."/>
            <person name="Pozo C."/>
        </authorList>
    </citation>
    <scope>NUCLEOTIDE SEQUENCE [LARGE SCALE GENOMIC DNA]</scope>
    <source>
        <strain evidence="9 10">SH7</strain>
    </source>
</reference>
<evidence type="ECO:0000256" key="7">
    <source>
        <dbReference type="SAM" id="Phobius"/>
    </source>
</evidence>
<dbReference type="InterPro" id="IPR003660">
    <property type="entry name" value="HAMP_dom"/>
</dbReference>
<dbReference type="PROSITE" id="PS50885">
    <property type="entry name" value="HAMP"/>
    <property type="match status" value="1"/>
</dbReference>
<evidence type="ECO:0000256" key="3">
    <source>
        <dbReference type="ARBA" id="ARBA00022553"/>
    </source>
</evidence>
<dbReference type="GO" id="GO:0005886">
    <property type="term" value="C:plasma membrane"/>
    <property type="evidence" value="ECO:0007669"/>
    <property type="project" value="UniProtKB-SubCell"/>
</dbReference>
<dbReference type="InterPro" id="IPR050640">
    <property type="entry name" value="Bact_2-comp_sensor_kinase"/>
</dbReference>
<keyword evidence="10" id="KW-1185">Reference proteome</keyword>
<dbReference type="Gene3D" id="6.10.340.10">
    <property type="match status" value="1"/>
</dbReference>
<evidence type="ECO:0000256" key="6">
    <source>
        <dbReference type="ARBA" id="ARBA00023136"/>
    </source>
</evidence>
<dbReference type="Pfam" id="PF00672">
    <property type="entry name" value="HAMP"/>
    <property type="match status" value="1"/>
</dbReference>
<evidence type="ECO:0000256" key="5">
    <source>
        <dbReference type="ARBA" id="ARBA00022777"/>
    </source>
</evidence>
<dbReference type="CDD" id="cd06225">
    <property type="entry name" value="HAMP"/>
    <property type="match status" value="1"/>
</dbReference>
<keyword evidence="7" id="KW-1133">Transmembrane helix</keyword>
<dbReference type="OrthoDB" id="9776552at2"/>
<proteinExistence type="predicted"/>
<dbReference type="Gene3D" id="3.30.565.10">
    <property type="entry name" value="Histidine kinase-like ATPase, C-terminal domain"/>
    <property type="match status" value="1"/>
</dbReference>
<evidence type="ECO:0000313" key="10">
    <source>
        <dbReference type="Proteomes" id="UP000054709"/>
    </source>
</evidence>
<dbReference type="InterPro" id="IPR010559">
    <property type="entry name" value="Sig_transdc_His_kin_internal"/>
</dbReference>
<gene>
    <name evidence="9" type="ORF">UQ64_23745</name>
</gene>
<dbReference type="SUPFAM" id="SSF55874">
    <property type="entry name" value="ATPase domain of HSP90 chaperone/DNA topoisomerase II/histidine kinase"/>
    <property type="match status" value="1"/>
</dbReference>
<dbReference type="Pfam" id="PF02518">
    <property type="entry name" value="HATPase_c"/>
    <property type="match status" value="1"/>
</dbReference>
<feature type="transmembrane region" description="Helical" evidence="7">
    <location>
        <begin position="294"/>
        <end position="318"/>
    </location>
</feature>
<evidence type="ECO:0000256" key="4">
    <source>
        <dbReference type="ARBA" id="ARBA00022679"/>
    </source>
</evidence>
<dbReference type="AlphaFoldDB" id="A0A0W1ATT0"/>
<keyword evidence="7" id="KW-0812">Transmembrane</keyword>
<evidence type="ECO:0000313" key="9">
    <source>
        <dbReference type="EMBL" id="KTD84669.1"/>
    </source>
</evidence>
<keyword evidence="3" id="KW-0597">Phosphoprotein</keyword>
<evidence type="ECO:0000256" key="1">
    <source>
        <dbReference type="ARBA" id="ARBA00004651"/>
    </source>
</evidence>
<keyword evidence="5 9" id="KW-0418">Kinase</keyword>
<dbReference type="InterPro" id="IPR036890">
    <property type="entry name" value="HATPase_C_sf"/>
</dbReference>
<dbReference type="PANTHER" id="PTHR34220:SF7">
    <property type="entry name" value="SENSOR HISTIDINE KINASE YPDA"/>
    <property type="match status" value="1"/>
</dbReference>
<dbReference type="EMBL" id="LCZJ02000033">
    <property type="protein sequence ID" value="KTD84669.1"/>
    <property type="molecule type" value="Genomic_DNA"/>
</dbReference>
<protein>
    <submittedName>
        <fullName evidence="9">Histidine kinase</fullName>
    </submittedName>
</protein>
<organism evidence="9 10">
    <name type="scientific">Paenibacillus etheri</name>
    <dbReference type="NCBI Taxonomy" id="1306852"/>
    <lineage>
        <taxon>Bacteria</taxon>
        <taxon>Bacillati</taxon>
        <taxon>Bacillota</taxon>
        <taxon>Bacilli</taxon>
        <taxon>Bacillales</taxon>
        <taxon>Paenibacillaceae</taxon>
        <taxon>Paenibacillus</taxon>
    </lineage>
</organism>
<evidence type="ECO:0000256" key="2">
    <source>
        <dbReference type="ARBA" id="ARBA00022475"/>
    </source>
</evidence>
<accession>A0A0W1ATT0</accession>
<keyword evidence="2" id="KW-1003">Cell membrane</keyword>
<dbReference type="Pfam" id="PF06580">
    <property type="entry name" value="His_kinase"/>
    <property type="match status" value="1"/>
</dbReference>